<reference evidence="1" key="1">
    <citation type="submission" date="2022-11" db="EMBL/GenBank/DDBJ databases">
        <title>Genome Sequence of Cubamyces cubensis.</title>
        <authorList>
            <person name="Buettner E."/>
        </authorList>
    </citation>
    <scope>NUCLEOTIDE SEQUENCE</scope>
    <source>
        <strain evidence="1">MPL-01</strain>
    </source>
</reference>
<name>A0AAD7XF04_9APHY</name>
<organism evidence="1 2">
    <name type="scientific">Trametes cubensis</name>
    <dbReference type="NCBI Taxonomy" id="1111947"/>
    <lineage>
        <taxon>Eukaryota</taxon>
        <taxon>Fungi</taxon>
        <taxon>Dikarya</taxon>
        <taxon>Basidiomycota</taxon>
        <taxon>Agaricomycotina</taxon>
        <taxon>Agaricomycetes</taxon>
        <taxon>Polyporales</taxon>
        <taxon>Polyporaceae</taxon>
        <taxon>Trametes</taxon>
    </lineage>
</organism>
<proteinExistence type="predicted"/>
<dbReference type="AlphaFoldDB" id="A0AAD7XF04"/>
<sequence length="351" mass="39708">MDKLAVELLDHIFSYACTDGGQTGCALALVSKRIRATSRPARFYSVALFSSPTKIEKFLHAYERECARAADARPRVRHLWLSYHENEQGPSAVPTMPAKPPTSRAEFLAILQRRTQHWRSAQENLDEQYNRVIPMLIKTVAADLYSLALCQARWRSSSVVNCAFPRLQEITLIGGDPSFLPFSSTEDGAILYPSLRRLHHILTPVCKDVNFLNWTTHAPALTHLRVSRLDYCPHTTLETFEQAIGRVPSSHRFEHLEYVMVLPHPPPASDLQSGFAAIAYAQFLQHLREMPEHVKVPMTVLQPLIKRRPHQGTDAPPECIVHLRELWMERIEGGPGCWVDDVVAEPAPTET</sequence>
<accession>A0AAD7XF04</accession>
<evidence type="ECO:0000313" key="2">
    <source>
        <dbReference type="Proteomes" id="UP001215151"/>
    </source>
</evidence>
<dbReference type="Proteomes" id="UP001215151">
    <property type="component" value="Unassembled WGS sequence"/>
</dbReference>
<protein>
    <submittedName>
        <fullName evidence="1">Uncharacterized protein</fullName>
    </submittedName>
</protein>
<evidence type="ECO:0000313" key="1">
    <source>
        <dbReference type="EMBL" id="KAJ8496182.1"/>
    </source>
</evidence>
<keyword evidence="2" id="KW-1185">Reference proteome</keyword>
<dbReference type="EMBL" id="JAPEVG010000017">
    <property type="protein sequence ID" value="KAJ8496182.1"/>
    <property type="molecule type" value="Genomic_DNA"/>
</dbReference>
<comment type="caution">
    <text evidence="1">The sequence shown here is derived from an EMBL/GenBank/DDBJ whole genome shotgun (WGS) entry which is preliminary data.</text>
</comment>
<gene>
    <name evidence="1" type="ORF">ONZ51_g1304</name>
</gene>